<keyword evidence="9" id="KW-1185">Reference proteome</keyword>
<evidence type="ECO:0000256" key="4">
    <source>
        <dbReference type="ARBA" id="ARBA00023136"/>
    </source>
</evidence>
<keyword evidence="2 6" id="KW-0812">Transmembrane</keyword>
<feature type="transmembrane region" description="Helical" evidence="6">
    <location>
        <begin position="482"/>
        <end position="504"/>
    </location>
</feature>
<name>A0A8H4VQP7_9AGAR</name>
<evidence type="ECO:0000313" key="8">
    <source>
        <dbReference type="EMBL" id="KAF4618567.1"/>
    </source>
</evidence>
<dbReference type="EMBL" id="JAACJL010000017">
    <property type="protein sequence ID" value="KAF4618567.1"/>
    <property type="molecule type" value="Genomic_DNA"/>
</dbReference>
<dbReference type="Proteomes" id="UP000521872">
    <property type="component" value="Unassembled WGS sequence"/>
</dbReference>
<evidence type="ECO:0000259" key="7">
    <source>
        <dbReference type="PROSITE" id="PS50850"/>
    </source>
</evidence>
<evidence type="ECO:0000256" key="6">
    <source>
        <dbReference type="SAM" id="Phobius"/>
    </source>
</evidence>
<protein>
    <recommendedName>
        <fullName evidence="7">Major facilitator superfamily (MFS) profile domain-containing protein</fullName>
    </recommendedName>
</protein>
<feature type="transmembrane region" description="Helical" evidence="6">
    <location>
        <begin position="171"/>
        <end position="193"/>
    </location>
</feature>
<evidence type="ECO:0000256" key="5">
    <source>
        <dbReference type="SAM" id="MobiDB-lite"/>
    </source>
</evidence>
<evidence type="ECO:0000256" key="3">
    <source>
        <dbReference type="ARBA" id="ARBA00022989"/>
    </source>
</evidence>
<dbReference type="FunFam" id="1.20.1250.20:FF:000011">
    <property type="entry name" value="MFS multidrug transporter, putative"/>
    <property type="match status" value="1"/>
</dbReference>
<dbReference type="GO" id="GO:0022857">
    <property type="term" value="F:transmembrane transporter activity"/>
    <property type="evidence" value="ECO:0007669"/>
    <property type="project" value="InterPro"/>
</dbReference>
<dbReference type="PANTHER" id="PTHR23502">
    <property type="entry name" value="MAJOR FACILITATOR SUPERFAMILY"/>
    <property type="match status" value="1"/>
</dbReference>
<proteinExistence type="predicted"/>
<dbReference type="Pfam" id="PF07690">
    <property type="entry name" value="MFS_1"/>
    <property type="match status" value="1"/>
</dbReference>
<evidence type="ECO:0000256" key="1">
    <source>
        <dbReference type="ARBA" id="ARBA00004141"/>
    </source>
</evidence>
<feature type="transmembrane region" description="Helical" evidence="6">
    <location>
        <begin position="110"/>
        <end position="133"/>
    </location>
</feature>
<feature type="compositionally biased region" description="Basic and acidic residues" evidence="5">
    <location>
        <begin position="45"/>
        <end position="56"/>
    </location>
</feature>
<dbReference type="InterPro" id="IPR020846">
    <property type="entry name" value="MFS_dom"/>
</dbReference>
<evidence type="ECO:0000313" key="9">
    <source>
        <dbReference type="Proteomes" id="UP000521872"/>
    </source>
</evidence>
<gene>
    <name evidence="8" type="ORF">D9613_010177</name>
</gene>
<keyword evidence="3 6" id="KW-1133">Transmembrane helix</keyword>
<feature type="transmembrane region" description="Helical" evidence="6">
    <location>
        <begin position="348"/>
        <end position="369"/>
    </location>
</feature>
<feature type="transmembrane region" description="Helical" evidence="6">
    <location>
        <begin position="77"/>
        <end position="98"/>
    </location>
</feature>
<dbReference type="AlphaFoldDB" id="A0A8H4VQP7"/>
<dbReference type="GO" id="GO:0005886">
    <property type="term" value="C:plasma membrane"/>
    <property type="evidence" value="ECO:0007669"/>
    <property type="project" value="TreeGrafter"/>
</dbReference>
<keyword evidence="4 6" id="KW-0472">Membrane</keyword>
<feature type="transmembrane region" description="Helical" evidence="6">
    <location>
        <begin position="205"/>
        <end position="226"/>
    </location>
</feature>
<dbReference type="InterPro" id="IPR036259">
    <property type="entry name" value="MFS_trans_sf"/>
</dbReference>
<comment type="caution">
    <text evidence="8">The sequence shown here is derived from an EMBL/GenBank/DDBJ whole genome shotgun (WGS) entry which is preliminary data.</text>
</comment>
<feature type="transmembrane region" description="Helical" evidence="6">
    <location>
        <begin position="415"/>
        <end position="436"/>
    </location>
</feature>
<feature type="compositionally biased region" description="Polar residues" evidence="5">
    <location>
        <begin position="17"/>
        <end position="43"/>
    </location>
</feature>
<feature type="transmembrane region" description="Helical" evidence="6">
    <location>
        <begin position="232"/>
        <end position="254"/>
    </location>
</feature>
<feature type="transmembrane region" description="Helical" evidence="6">
    <location>
        <begin position="145"/>
        <end position="165"/>
    </location>
</feature>
<feature type="transmembrane region" description="Helical" evidence="6">
    <location>
        <begin position="302"/>
        <end position="328"/>
    </location>
</feature>
<feature type="domain" description="Major facilitator superfamily (MFS) profile" evidence="7">
    <location>
        <begin position="79"/>
        <end position="507"/>
    </location>
</feature>
<dbReference type="SUPFAM" id="SSF103473">
    <property type="entry name" value="MFS general substrate transporter"/>
    <property type="match status" value="1"/>
</dbReference>
<organism evidence="8 9">
    <name type="scientific">Agrocybe pediades</name>
    <dbReference type="NCBI Taxonomy" id="84607"/>
    <lineage>
        <taxon>Eukaryota</taxon>
        <taxon>Fungi</taxon>
        <taxon>Dikarya</taxon>
        <taxon>Basidiomycota</taxon>
        <taxon>Agaricomycotina</taxon>
        <taxon>Agaricomycetes</taxon>
        <taxon>Agaricomycetidae</taxon>
        <taxon>Agaricales</taxon>
        <taxon>Agaricineae</taxon>
        <taxon>Strophariaceae</taxon>
        <taxon>Agrocybe</taxon>
    </lineage>
</organism>
<dbReference type="InterPro" id="IPR011701">
    <property type="entry name" value="MFS"/>
</dbReference>
<dbReference type="PANTHER" id="PTHR23502:SF60">
    <property type="entry name" value="MAJOR FACILITATOR SUPERFAMILY (MFS) PROFILE DOMAIN-CONTAINING PROTEIN-RELATED"/>
    <property type="match status" value="1"/>
</dbReference>
<sequence length="519" mass="56185">MSEKEVPVNLVPESRHTLSPANSVINEEQTKKTQNASEVTIAQKQGEKAEEKRVNSDDEEWEVDPENPRNWSSVKKWTAMVIVSFYTLIPPLASSMMAPGLPDVALKYHITSVTLSGLTLSIFLVSFAIGPLFLAPLSEMYGRTWILHIANIFSIGFNLGCAFSPGIGSLIAFRFLAGFSGSAPIAIGGGSVSDLFAPRDRASAMALYSLGPLLGPAIGPVAGGFITQGVGVKWVFIVIAIVSGIASVIGIPFLRETYAPVLRARKANRLGDHEAAARVHPMLVEARANLTNMLWVNLTRPIVLLFRSFICFILSLFMAFLYGIYYLMFSTFPVLFSETYGFSTGIGGLAYLGLGVGFMFATLFGAKSADQIYKYLADKNGGKGKPEMRMPAMLVGAIFVPIGLFWYGWSAQAKVHWIMPIIGTAIFAFAMMTTYLPITLYLVDSFTYAASAVAAASVFRSLLGFAFPLFGQQMFDALGQGGGNSLLAGVAIVLGIPFPIWIYYKGEAIRARNPLTKSS</sequence>
<dbReference type="PROSITE" id="PS50850">
    <property type="entry name" value="MFS"/>
    <property type="match status" value="1"/>
</dbReference>
<accession>A0A8H4VQP7</accession>
<feature type="transmembrane region" description="Helical" evidence="6">
    <location>
        <begin position="448"/>
        <end position="470"/>
    </location>
</feature>
<dbReference type="CDD" id="cd17323">
    <property type="entry name" value="MFS_Tpo1_MDR_like"/>
    <property type="match status" value="1"/>
</dbReference>
<feature type="region of interest" description="Disordered" evidence="5">
    <location>
        <begin position="1"/>
        <end position="67"/>
    </location>
</feature>
<dbReference type="Gene3D" id="1.20.1250.20">
    <property type="entry name" value="MFS general substrate transporter like domains"/>
    <property type="match status" value="1"/>
</dbReference>
<reference evidence="8 9" key="1">
    <citation type="submission" date="2019-12" db="EMBL/GenBank/DDBJ databases">
        <authorList>
            <person name="Floudas D."/>
            <person name="Bentzer J."/>
            <person name="Ahren D."/>
            <person name="Johansson T."/>
            <person name="Persson P."/>
            <person name="Tunlid A."/>
        </authorList>
    </citation>
    <scope>NUCLEOTIDE SEQUENCE [LARGE SCALE GENOMIC DNA]</scope>
    <source>
        <strain evidence="8 9">CBS 102.39</strain>
    </source>
</reference>
<feature type="transmembrane region" description="Helical" evidence="6">
    <location>
        <begin position="390"/>
        <end position="409"/>
    </location>
</feature>
<comment type="subcellular location">
    <subcellularLocation>
        <location evidence="1">Membrane</location>
        <topology evidence="1">Multi-pass membrane protein</topology>
    </subcellularLocation>
</comment>
<evidence type="ECO:0000256" key="2">
    <source>
        <dbReference type="ARBA" id="ARBA00022692"/>
    </source>
</evidence>